<proteinExistence type="predicted"/>
<dbReference type="Proteomes" id="UP000267017">
    <property type="component" value="Unassembled WGS sequence"/>
</dbReference>
<keyword evidence="2" id="KW-1185">Reference proteome</keyword>
<dbReference type="OrthoDB" id="2756463at2"/>
<dbReference type="AlphaFoldDB" id="A0A3P3U8Y3"/>
<reference evidence="1 2" key="1">
    <citation type="submission" date="2018-11" db="EMBL/GenBank/DDBJ databases">
        <title>Genome sequencing of Paenibacillus sp. KCOM 3021 (= ChDC PVNT-B20).</title>
        <authorList>
            <person name="Kook J.-K."/>
            <person name="Park S.-N."/>
            <person name="Lim Y.K."/>
        </authorList>
    </citation>
    <scope>NUCLEOTIDE SEQUENCE [LARGE SCALE GENOMIC DNA]</scope>
    <source>
        <strain evidence="1 2">KCOM 3021</strain>
    </source>
</reference>
<evidence type="ECO:0000313" key="2">
    <source>
        <dbReference type="Proteomes" id="UP000267017"/>
    </source>
</evidence>
<accession>A0A3P3U8Y3</accession>
<comment type="caution">
    <text evidence="1">The sequence shown here is derived from an EMBL/GenBank/DDBJ whole genome shotgun (WGS) entry which is preliminary data.</text>
</comment>
<evidence type="ECO:0000313" key="1">
    <source>
        <dbReference type="EMBL" id="RRJ66811.1"/>
    </source>
</evidence>
<protein>
    <submittedName>
        <fullName evidence="1">Uncharacterized protein</fullName>
    </submittedName>
</protein>
<gene>
    <name evidence="1" type="ORF">EHV15_30700</name>
</gene>
<sequence>MEGGDPRHQSEWTSVLYRKNVVMALYPLPEDVPDLVIGVLPEGEWTFAANAIFGRTGTTWSYAGGAGSALLSKRWALRMPSGWALPN</sequence>
<dbReference type="RefSeq" id="WP_128634596.1">
    <property type="nucleotide sequence ID" value="NZ_RRCN01000001.1"/>
</dbReference>
<organism evidence="1 2">
    <name type="scientific">Paenibacillus oralis</name>
    <dbReference type="NCBI Taxonomy" id="2490856"/>
    <lineage>
        <taxon>Bacteria</taxon>
        <taxon>Bacillati</taxon>
        <taxon>Bacillota</taxon>
        <taxon>Bacilli</taxon>
        <taxon>Bacillales</taxon>
        <taxon>Paenibacillaceae</taxon>
        <taxon>Paenibacillus</taxon>
    </lineage>
</organism>
<name>A0A3P3U8Y3_9BACL</name>
<dbReference type="EMBL" id="RRCN01000001">
    <property type="protein sequence ID" value="RRJ66811.1"/>
    <property type="molecule type" value="Genomic_DNA"/>
</dbReference>